<dbReference type="AlphaFoldDB" id="A0A1I7XL24"/>
<feature type="region of interest" description="Disordered" evidence="2">
    <location>
        <begin position="154"/>
        <end position="200"/>
    </location>
</feature>
<dbReference type="PANTHER" id="PTHR22903">
    <property type="entry name" value="PLEKHH PROTEIN"/>
    <property type="match status" value="1"/>
</dbReference>
<dbReference type="InterPro" id="IPR001849">
    <property type="entry name" value="PH_domain"/>
</dbReference>
<keyword evidence="1" id="KW-0677">Repeat</keyword>
<evidence type="ECO:0000256" key="2">
    <source>
        <dbReference type="SAM" id="MobiDB-lite"/>
    </source>
</evidence>
<evidence type="ECO:0000256" key="1">
    <source>
        <dbReference type="ARBA" id="ARBA00022737"/>
    </source>
</evidence>
<feature type="region of interest" description="Disordered" evidence="2">
    <location>
        <begin position="1"/>
        <end position="42"/>
    </location>
</feature>
<reference evidence="5" key="1">
    <citation type="submission" date="2016-11" db="UniProtKB">
        <authorList>
            <consortium name="WormBaseParasite"/>
        </authorList>
    </citation>
    <scope>IDENTIFICATION</scope>
</reference>
<evidence type="ECO:0000313" key="4">
    <source>
        <dbReference type="Proteomes" id="UP000095283"/>
    </source>
</evidence>
<dbReference type="GO" id="GO:0005856">
    <property type="term" value="C:cytoskeleton"/>
    <property type="evidence" value="ECO:0007669"/>
    <property type="project" value="InterPro"/>
</dbReference>
<feature type="compositionally biased region" description="Polar residues" evidence="2">
    <location>
        <begin position="1"/>
        <end position="11"/>
    </location>
</feature>
<dbReference type="Gene3D" id="3.10.20.90">
    <property type="entry name" value="Phosphatidylinositol 3-kinase Catalytic Subunit, Chain A, domain 1"/>
    <property type="match status" value="1"/>
</dbReference>
<protein>
    <submittedName>
        <fullName evidence="5">PH domain-containing protein</fullName>
    </submittedName>
</protein>
<dbReference type="Gene3D" id="1.25.40.530">
    <property type="entry name" value="MyTH4 domain"/>
    <property type="match status" value="1"/>
</dbReference>
<dbReference type="InterPro" id="IPR038185">
    <property type="entry name" value="MyTH4_dom_sf"/>
</dbReference>
<dbReference type="InterPro" id="IPR011993">
    <property type="entry name" value="PH-like_dom_sf"/>
</dbReference>
<feature type="compositionally biased region" description="Low complexity" evidence="2">
    <location>
        <begin position="398"/>
        <end position="408"/>
    </location>
</feature>
<feature type="compositionally biased region" description="Low complexity" evidence="2">
    <location>
        <begin position="166"/>
        <end position="185"/>
    </location>
</feature>
<dbReference type="WBParaSite" id="Hba_18424">
    <property type="protein sequence ID" value="Hba_18424"/>
    <property type="gene ID" value="Hba_18424"/>
</dbReference>
<feature type="compositionally biased region" description="Basic and acidic residues" evidence="2">
    <location>
        <begin position="19"/>
        <end position="30"/>
    </location>
</feature>
<accession>A0A1I7XL24</accession>
<feature type="compositionally biased region" description="Polar residues" evidence="2">
    <location>
        <begin position="154"/>
        <end position="165"/>
    </location>
</feature>
<dbReference type="Gene3D" id="2.30.29.30">
    <property type="entry name" value="Pleckstrin-homology domain (PH domain)/Phosphotyrosine-binding domain (PTB)"/>
    <property type="match status" value="1"/>
</dbReference>
<keyword evidence="4" id="KW-1185">Reference proteome</keyword>
<dbReference type="PROSITE" id="PS50003">
    <property type="entry name" value="PH_DOMAIN"/>
    <property type="match status" value="1"/>
</dbReference>
<sequence>MSNSISEMTPRQQRKPVRLRKESVGGDDKGSSTSDSSPWEERAKPIPIPRKIIVNNNNIVGTQIRFILDIFISKAHYFKIYFSFHRNPKCSDYVNLLDYVSIRDDKNIYSDIVKTNEPPALPNHKPRQWEAKLYQAAAECLSISDCVDVPSSSASPYHVTRMSSIRTDSPSSRRSGSSKLSAHSSPRVISAASNSPMTPEGHYAVKDLSRTARASVDAEYYIPPDAARLSGDIRTSLVPSCEAKNISKEEDSLMRIPITDIVSVSKISQQGSSFAFQVRYILANKLFQLFILILQLVTSSCKYQFMTESERTTHEWVTLLNSAIKGATLRDLATRRAPVDASISGWLTRARCGHSKKIFAALVAHKLMFFKNIDDMVPSGIVCLLGARISDKNKGSSDEYSGSSDEQQGTNRSDPKKDVYSLCIEMINEDPLYLVLRCEEEKEKWLYFLRSASGDTSLYGSPFEVLVQRMLAESGQPDSQLWEDTLLTYCDNNPSNTLTTINDSDKKKALEIAKACFLFVSVLMRPSAVQYHIDLAQNILSTVIQHDFLKNELYAQLIKLTNGFMPYGLQAALERSLRMGGREEGPSRLEATSVLTRDITATKFPHSISVKLPNGQYQAITVVEFDGSTEIGQCLSSLCLKLGIRPALLSGYALYIDDPSKKGLQLLKGKQKLCDCLCQWEHRQRDFQRGRIADDCASTLSLRMRHYWKHLLSYGDAPLTISDEQFEFITRRFYPTKMFDVACIKSLRSSILCHWSELNGMAELDATRIILQVLRQWPLFGCHLEVAGIRTSNDRKVFLALSDTAVYVLDHRHFDVIRVFPYHRLTSFGGFHNDFMLTAERILPPEAHPEETTKERVTFSMEKDAVEQLTLHLAEYIRCQRLVWKMSK</sequence>
<feature type="region of interest" description="Disordered" evidence="2">
    <location>
        <begin position="392"/>
        <end position="416"/>
    </location>
</feature>
<evidence type="ECO:0000259" key="3">
    <source>
        <dbReference type="PROSITE" id="PS50003"/>
    </source>
</evidence>
<organism evidence="4 5">
    <name type="scientific">Heterorhabditis bacteriophora</name>
    <name type="common">Entomopathogenic nematode worm</name>
    <dbReference type="NCBI Taxonomy" id="37862"/>
    <lineage>
        <taxon>Eukaryota</taxon>
        <taxon>Metazoa</taxon>
        <taxon>Ecdysozoa</taxon>
        <taxon>Nematoda</taxon>
        <taxon>Chromadorea</taxon>
        <taxon>Rhabditida</taxon>
        <taxon>Rhabditina</taxon>
        <taxon>Rhabditomorpha</taxon>
        <taxon>Strongyloidea</taxon>
        <taxon>Heterorhabditidae</taxon>
        <taxon>Heterorhabditis</taxon>
    </lineage>
</organism>
<dbReference type="SUPFAM" id="SSF50729">
    <property type="entry name" value="PH domain-like"/>
    <property type="match status" value="1"/>
</dbReference>
<proteinExistence type="predicted"/>
<dbReference type="SMART" id="SM00233">
    <property type="entry name" value="PH"/>
    <property type="match status" value="2"/>
</dbReference>
<evidence type="ECO:0000313" key="5">
    <source>
        <dbReference type="WBParaSite" id="Hba_18424"/>
    </source>
</evidence>
<dbReference type="Proteomes" id="UP000095283">
    <property type="component" value="Unplaced"/>
</dbReference>
<feature type="domain" description="PH" evidence="3">
    <location>
        <begin position="340"/>
        <end position="454"/>
    </location>
</feature>
<dbReference type="SMART" id="SM00139">
    <property type="entry name" value="MyTH4"/>
    <property type="match status" value="1"/>
</dbReference>
<dbReference type="InterPro" id="IPR000857">
    <property type="entry name" value="MyTH4_dom"/>
</dbReference>
<dbReference type="PANTHER" id="PTHR22903:SF8">
    <property type="entry name" value="MAX-1A"/>
    <property type="match status" value="1"/>
</dbReference>
<name>A0A1I7XL24_HETBA</name>